<reference evidence="7" key="2">
    <citation type="submission" date="2022-08" db="EMBL/GenBank/DDBJ databases">
        <title>Novel sulphate-reducing endosymbionts in the free-living metamonad Anaeramoeba.</title>
        <authorList>
            <person name="Jerlstrom-Hultqvist J."/>
            <person name="Cepicka I."/>
            <person name="Gallot-Lavallee L."/>
            <person name="Salas-Leiva D."/>
            <person name="Curtis B.A."/>
            <person name="Zahonova K."/>
            <person name="Pipaliya S."/>
            <person name="Dacks J."/>
            <person name="Roger A.J."/>
        </authorList>
    </citation>
    <scope>NUCLEOTIDE SEQUENCE</scope>
    <source>
        <strain evidence="7">Busselton2</strain>
    </source>
</reference>
<evidence type="ECO:0000256" key="4">
    <source>
        <dbReference type="SAM" id="Coils"/>
    </source>
</evidence>
<name>A0AAV7ZUL7_9EUKA</name>
<evidence type="ECO:0000313" key="9">
    <source>
        <dbReference type="Proteomes" id="UP001146793"/>
    </source>
</evidence>
<dbReference type="EMBL" id="JANTQA010000023">
    <property type="protein sequence ID" value="KAJ3444995.1"/>
    <property type="molecule type" value="Genomic_DNA"/>
</dbReference>
<keyword evidence="10" id="KW-1185">Reference proteome</keyword>
<keyword evidence="4" id="KW-0175">Coiled coil</keyword>
<evidence type="ECO:0000313" key="10">
    <source>
        <dbReference type="Proteomes" id="UP001150062"/>
    </source>
</evidence>
<dbReference type="InterPro" id="IPR001452">
    <property type="entry name" value="SH3_domain"/>
</dbReference>
<dbReference type="InterPro" id="IPR008936">
    <property type="entry name" value="Rho_GTPase_activation_prot"/>
</dbReference>
<dbReference type="Pfam" id="PF16511">
    <property type="entry name" value="FERM_f0"/>
    <property type="match status" value="1"/>
</dbReference>
<evidence type="ECO:0000256" key="2">
    <source>
        <dbReference type="ARBA" id="ARBA00022468"/>
    </source>
</evidence>
<evidence type="ECO:0000256" key="1">
    <source>
        <dbReference type="ARBA" id="ARBA00022443"/>
    </source>
</evidence>
<dbReference type="EMBL" id="JAOAOG010000314">
    <property type="protein sequence ID" value="KAJ6230116.1"/>
    <property type="molecule type" value="Genomic_DNA"/>
</dbReference>
<dbReference type="Proteomes" id="UP001150062">
    <property type="component" value="Unassembled WGS sequence"/>
</dbReference>
<dbReference type="PANTHER" id="PTHR23176:SF0">
    <property type="entry name" value="RHO GTPASE ACTIVATING PROTEIN AT 19D, ISOFORM D"/>
    <property type="match status" value="1"/>
</dbReference>
<feature type="domain" description="SH3" evidence="5">
    <location>
        <begin position="376"/>
        <end position="439"/>
    </location>
</feature>
<evidence type="ECO:0000256" key="3">
    <source>
        <dbReference type="PROSITE-ProRule" id="PRU00192"/>
    </source>
</evidence>
<keyword evidence="2" id="KW-0343">GTPase activation</keyword>
<dbReference type="Proteomes" id="UP001146793">
    <property type="component" value="Unassembled WGS sequence"/>
</dbReference>
<proteinExistence type="predicted"/>
<dbReference type="InterPro" id="IPR032425">
    <property type="entry name" value="FERM_f0"/>
</dbReference>
<dbReference type="PANTHER" id="PTHR23176">
    <property type="entry name" value="RHO/RAC/CDC GTPASE-ACTIVATING PROTEIN"/>
    <property type="match status" value="1"/>
</dbReference>
<dbReference type="Pfam" id="PF00620">
    <property type="entry name" value="RhoGAP"/>
    <property type="match status" value="1"/>
</dbReference>
<dbReference type="SUPFAM" id="SSF50044">
    <property type="entry name" value="SH3-domain"/>
    <property type="match status" value="1"/>
</dbReference>
<protein>
    <submittedName>
        <fullName evidence="7">Rho/rac/cdc gtpase-activating protein</fullName>
    </submittedName>
</protein>
<dbReference type="Pfam" id="PF00018">
    <property type="entry name" value="SH3_1"/>
    <property type="match status" value="1"/>
</dbReference>
<dbReference type="GO" id="GO:0005737">
    <property type="term" value="C:cytoplasm"/>
    <property type="evidence" value="ECO:0007669"/>
    <property type="project" value="TreeGrafter"/>
</dbReference>
<gene>
    <name evidence="7" type="ORF">M0812_10858</name>
    <name evidence="8" type="ORF">M0813_07105</name>
</gene>
<dbReference type="InterPro" id="IPR036028">
    <property type="entry name" value="SH3-like_dom_sf"/>
</dbReference>
<evidence type="ECO:0000313" key="8">
    <source>
        <dbReference type="EMBL" id="KAJ6230116.1"/>
    </source>
</evidence>
<dbReference type="GO" id="GO:0007165">
    <property type="term" value="P:signal transduction"/>
    <property type="evidence" value="ECO:0007669"/>
    <property type="project" value="InterPro"/>
</dbReference>
<dbReference type="PROSITE" id="PS50002">
    <property type="entry name" value="SH3"/>
    <property type="match status" value="1"/>
</dbReference>
<dbReference type="CDD" id="cd00159">
    <property type="entry name" value="RhoGAP"/>
    <property type="match status" value="1"/>
</dbReference>
<dbReference type="SUPFAM" id="SSF48350">
    <property type="entry name" value="GTPase activation domain, GAP"/>
    <property type="match status" value="1"/>
</dbReference>
<dbReference type="Gene3D" id="2.30.30.40">
    <property type="entry name" value="SH3 Domains"/>
    <property type="match status" value="1"/>
</dbReference>
<comment type="caution">
    <text evidence="7">The sequence shown here is derived from an EMBL/GenBank/DDBJ whole genome shotgun (WGS) entry which is preliminary data.</text>
</comment>
<dbReference type="InterPro" id="IPR000198">
    <property type="entry name" value="RhoGAP_dom"/>
</dbReference>
<reference evidence="8" key="1">
    <citation type="submission" date="2022-08" db="EMBL/GenBank/DDBJ databases">
        <title>Novel sulfate-reducing endosymbionts in the free-living metamonad Anaeramoeba.</title>
        <authorList>
            <person name="Jerlstrom-Hultqvist J."/>
            <person name="Cepicka I."/>
            <person name="Gallot-Lavallee L."/>
            <person name="Salas-Leiva D."/>
            <person name="Curtis B.A."/>
            <person name="Zahonova K."/>
            <person name="Pipaliya S."/>
            <person name="Dacks J."/>
            <person name="Roger A.J."/>
        </authorList>
    </citation>
    <scope>NUCLEOTIDE SEQUENCE</scope>
    <source>
        <strain evidence="8">Schooner1</strain>
    </source>
</reference>
<dbReference type="AlphaFoldDB" id="A0AAV7ZUL7"/>
<evidence type="ECO:0000313" key="7">
    <source>
        <dbReference type="EMBL" id="KAJ3444995.1"/>
    </source>
</evidence>
<dbReference type="PROSITE" id="PS50238">
    <property type="entry name" value="RHOGAP"/>
    <property type="match status" value="1"/>
</dbReference>
<dbReference type="Gene3D" id="3.10.20.90">
    <property type="entry name" value="Phosphatidylinositol 3-kinase Catalytic Subunit, Chain A, domain 1"/>
    <property type="match status" value="1"/>
</dbReference>
<dbReference type="SMART" id="SM00324">
    <property type="entry name" value="RhoGAP"/>
    <property type="match status" value="1"/>
</dbReference>
<dbReference type="InterPro" id="IPR050729">
    <property type="entry name" value="Rho-GAP"/>
</dbReference>
<dbReference type="Gene3D" id="1.10.555.10">
    <property type="entry name" value="Rho GTPase activation protein"/>
    <property type="match status" value="1"/>
</dbReference>
<evidence type="ECO:0000259" key="6">
    <source>
        <dbReference type="PROSITE" id="PS50238"/>
    </source>
</evidence>
<feature type="coiled-coil region" evidence="4">
    <location>
        <begin position="460"/>
        <end position="501"/>
    </location>
</feature>
<feature type="domain" description="Rho-GAP" evidence="6">
    <location>
        <begin position="179"/>
        <end position="369"/>
    </location>
</feature>
<sequence length="521" mass="60108">MSEEKYASCLLLRVVLPDLQTTDLLNFQPNIKIEQIIETIKKKHNIISLISYGLYCSTANGFWLEPQKTIMDYQLWKYPIIEFKKKRTIQVKVKFEEKTESVPIDEGATIENAFQDIKTKFSIDESQNYTLWSPRYILDEEWPFVDQEDFLDLENTVFTLQSKITGKENSQNLTPIFGSNLSTAVERAGGEGNLPTVITKVFEFVEKNGILTKGIYKTPGRTNNVAKLKEIFNQKEEFDINKFIDSPHDATGVLKMYLQDLSEPVIPEQIFNTLLEVANINELWEQMPRLKKILVSLPLINFKVCGIIFKHLYVVSTHSDKNEMGINDLAVSFCPSLVSKSQKLSKSSQMSKNAIQIWSLLIKENGYLFFEQEKNYQPIFAIANHDFEPTNEGDLPVSQGERIQIIKKDDEEFVGWWAARNENGEEGMVPSNYFTIISNNEKTLTTSTPQKKKGKISGVIDQLTTTLIDRIEKKKELENNFKQINQEMEEIQNGILEEKERISRIIKFLRYKFGENSIENL</sequence>
<accession>A0AAV7ZUL7</accession>
<keyword evidence="1 3" id="KW-0728">SH3 domain</keyword>
<organism evidence="7 9">
    <name type="scientific">Anaeramoeba flamelloides</name>
    <dbReference type="NCBI Taxonomy" id="1746091"/>
    <lineage>
        <taxon>Eukaryota</taxon>
        <taxon>Metamonada</taxon>
        <taxon>Anaeramoebidae</taxon>
        <taxon>Anaeramoeba</taxon>
    </lineage>
</organism>
<dbReference type="SMART" id="SM00326">
    <property type="entry name" value="SH3"/>
    <property type="match status" value="1"/>
</dbReference>
<dbReference type="CDD" id="cd00174">
    <property type="entry name" value="SH3"/>
    <property type="match status" value="1"/>
</dbReference>
<evidence type="ECO:0000259" key="5">
    <source>
        <dbReference type="PROSITE" id="PS50002"/>
    </source>
</evidence>
<dbReference type="GO" id="GO:0005096">
    <property type="term" value="F:GTPase activator activity"/>
    <property type="evidence" value="ECO:0007669"/>
    <property type="project" value="UniProtKB-KW"/>
</dbReference>